<dbReference type="EMBL" id="FUWH01000004">
    <property type="protein sequence ID" value="SJZ72729.1"/>
    <property type="molecule type" value="Genomic_DNA"/>
</dbReference>
<dbReference type="AlphaFoldDB" id="A0A1T4N0A3"/>
<dbReference type="PANTHER" id="PTHR15004">
    <property type="entry name" value="GLUTAMYL-TRNA(GLN) AMIDOTRANSFERASE SUBUNIT C, MITOCHONDRIAL"/>
    <property type="match status" value="1"/>
</dbReference>
<keyword evidence="1" id="KW-0067">ATP-binding</keyword>
<dbReference type="EC" id="6.3.5.-" evidence="1"/>
<dbReference type="InterPro" id="IPR003837">
    <property type="entry name" value="GatC"/>
</dbReference>
<comment type="function">
    <text evidence="1">Allows the formation of correctly charged Asn-tRNA(Asn) or Gln-tRNA(Gln) through the transamidation of misacylated Asp-tRNA(Asn) or Glu-tRNA(Gln) in organisms which lack either or both of asparaginyl-tRNA or glutaminyl-tRNA synthetases. The reaction takes place in the presence of glutamine and ATP through an activated phospho-Asp-tRNA(Asn) or phospho-Glu-tRNA(Gln).</text>
</comment>
<dbReference type="GO" id="GO:0050566">
    <property type="term" value="F:asparaginyl-tRNA synthase (glutamine-hydrolyzing) activity"/>
    <property type="evidence" value="ECO:0007669"/>
    <property type="project" value="RHEA"/>
</dbReference>
<dbReference type="HAMAP" id="MF_00122">
    <property type="entry name" value="GatC"/>
    <property type="match status" value="1"/>
</dbReference>
<dbReference type="STRING" id="413434.SAMN04488132_10434"/>
<dbReference type="GO" id="GO:0016740">
    <property type="term" value="F:transferase activity"/>
    <property type="evidence" value="ECO:0007669"/>
    <property type="project" value="UniProtKB-KW"/>
</dbReference>
<accession>A0A1T4N0A3</accession>
<sequence>MEIASGTVAYLANLSRLHFNEDEQAVITDELQQMLAFVEKLQELDTTGVEPLMHMGDAVNVLREDKVAGSVTRAEALKNAPVHDEQFFKVPKVIRK</sequence>
<evidence type="ECO:0000313" key="3">
    <source>
        <dbReference type="Proteomes" id="UP000190888"/>
    </source>
</evidence>
<dbReference type="OrthoDB" id="9813938at2"/>
<keyword evidence="2" id="KW-0808">Transferase</keyword>
<comment type="catalytic activity">
    <reaction evidence="1">
        <text>L-glutamyl-tRNA(Gln) + L-glutamine + ATP + H2O = L-glutaminyl-tRNA(Gln) + L-glutamate + ADP + phosphate + H(+)</text>
        <dbReference type="Rhea" id="RHEA:17521"/>
        <dbReference type="Rhea" id="RHEA-COMP:9681"/>
        <dbReference type="Rhea" id="RHEA-COMP:9684"/>
        <dbReference type="ChEBI" id="CHEBI:15377"/>
        <dbReference type="ChEBI" id="CHEBI:15378"/>
        <dbReference type="ChEBI" id="CHEBI:29985"/>
        <dbReference type="ChEBI" id="CHEBI:30616"/>
        <dbReference type="ChEBI" id="CHEBI:43474"/>
        <dbReference type="ChEBI" id="CHEBI:58359"/>
        <dbReference type="ChEBI" id="CHEBI:78520"/>
        <dbReference type="ChEBI" id="CHEBI:78521"/>
        <dbReference type="ChEBI" id="CHEBI:456216"/>
    </reaction>
</comment>
<comment type="similarity">
    <text evidence="1">Belongs to the GatC family.</text>
</comment>
<dbReference type="GO" id="GO:0006412">
    <property type="term" value="P:translation"/>
    <property type="evidence" value="ECO:0007669"/>
    <property type="project" value="UniProtKB-UniRule"/>
</dbReference>
<keyword evidence="3" id="KW-1185">Reference proteome</keyword>
<comment type="subunit">
    <text evidence="1">Heterotrimer of A, B and C subunits.</text>
</comment>
<comment type="catalytic activity">
    <reaction evidence="1">
        <text>L-aspartyl-tRNA(Asn) + L-glutamine + ATP + H2O = L-asparaginyl-tRNA(Asn) + L-glutamate + ADP + phosphate + 2 H(+)</text>
        <dbReference type="Rhea" id="RHEA:14513"/>
        <dbReference type="Rhea" id="RHEA-COMP:9674"/>
        <dbReference type="Rhea" id="RHEA-COMP:9677"/>
        <dbReference type="ChEBI" id="CHEBI:15377"/>
        <dbReference type="ChEBI" id="CHEBI:15378"/>
        <dbReference type="ChEBI" id="CHEBI:29985"/>
        <dbReference type="ChEBI" id="CHEBI:30616"/>
        <dbReference type="ChEBI" id="CHEBI:43474"/>
        <dbReference type="ChEBI" id="CHEBI:58359"/>
        <dbReference type="ChEBI" id="CHEBI:78515"/>
        <dbReference type="ChEBI" id="CHEBI:78516"/>
        <dbReference type="ChEBI" id="CHEBI:456216"/>
    </reaction>
</comment>
<dbReference type="Gene3D" id="1.10.20.60">
    <property type="entry name" value="Glu-tRNAGln amidotransferase C subunit, N-terminal domain"/>
    <property type="match status" value="1"/>
</dbReference>
<dbReference type="NCBIfam" id="TIGR00135">
    <property type="entry name" value="gatC"/>
    <property type="match status" value="1"/>
</dbReference>
<name>A0A1T4N0A3_9BACT</name>
<protein>
    <recommendedName>
        <fullName evidence="1">Aspartyl/glutamyl-tRNA(Asn/Gln) amidotransferase subunit C</fullName>
        <shortName evidence="1">Asp/Glu-ADT subunit C</shortName>
        <ecNumber evidence="1">6.3.5.-</ecNumber>
    </recommendedName>
</protein>
<evidence type="ECO:0000256" key="1">
    <source>
        <dbReference type="HAMAP-Rule" id="MF_00122"/>
    </source>
</evidence>
<evidence type="ECO:0000313" key="2">
    <source>
        <dbReference type="EMBL" id="SJZ72729.1"/>
    </source>
</evidence>
<dbReference type="Proteomes" id="UP000190888">
    <property type="component" value="Unassembled WGS sequence"/>
</dbReference>
<dbReference type="GO" id="GO:0005524">
    <property type="term" value="F:ATP binding"/>
    <property type="evidence" value="ECO:0007669"/>
    <property type="project" value="UniProtKB-KW"/>
</dbReference>
<dbReference type="PANTHER" id="PTHR15004:SF0">
    <property type="entry name" value="GLUTAMYL-TRNA(GLN) AMIDOTRANSFERASE SUBUNIT C, MITOCHONDRIAL"/>
    <property type="match status" value="1"/>
</dbReference>
<gene>
    <name evidence="1" type="primary">gatC</name>
    <name evidence="2" type="ORF">SAMN04488132_10434</name>
</gene>
<keyword evidence="1" id="KW-0547">Nucleotide-binding</keyword>
<keyword evidence="1" id="KW-0648">Protein biosynthesis</keyword>
<dbReference type="GO" id="GO:0006450">
    <property type="term" value="P:regulation of translational fidelity"/>
    <property type="evidence" value="ECO:0007669"/>
    <property type="project" value="InterPro"/>
</dbReference>
<organism evidence="2 3">
    <name type="scientific">Sediminibacterium ginsengisoli</name>
    <dbReference type="NCBI Taxonomy" id="413434"/>
    <lineage>
        <taxon>Bacteria</taxon>
        <taxon>Pseudomonadati</taxon>
        <taxon>Bacteroidota</taxon>
        <taxon>Chitinophagia</taxon>
        <taxon>Chitinophagales</taxon>
        <taxon>Chitinophagaceae</taxon>
        <taxon>Sediminibacterium</taxon>
    </lineage>
</organism>
<keyword evidence="1" id="KW-0436">Ligase</keyword>
<dbReference type="GO" id="GO:0050567">
    <property type="term" value="F:glutaminyl-tRNA synthase (glutamine-hydrolyzing) activity"/>
    <property type="evidence" value="ECO:0007669"/>
    <property type="project" value="UniProtKB-UniRule"/>
</dbReference>
<dbReference type="InterPro" id="IPR036113">
    <property type="entry name" value="Asp/Glu-ADT_sf_sub_c"/>
</dbReference>
<dbReference type="RefSeq" id="WP_078831023.1">
    <property type="nucleotide sequence ID" value="NZ_FUWH01000004.1"/>
</dbReference>
<reference evidence="2 3" key="1">
    <citation type="submission" date="2017-02" db="EMBL/GenBank/DDBJ databases">
        <authorList>
            <person name="Peterson S.W."/>
        </authorList>
    </citation>
    <scope>NUCLEOTIDE SEQUENCE [LARGE SCALE GENOMIC DNA]</scope>
    <source>
        <strain evidence="2 3">DSM 22335</strain>
    </source>
</reference>
<dbReference type="GO" id="GO:0070681">
    <property type="term" value="P:glutaminyl-tRNAGln biosynthesis via transamidation"/>
    <property type="evidence" value="ECO:0007669"/>
    <property type="project" value="TreeGrafter"/>
</dbReference>
<dbReference type="SUPFAM" id="SSF141000">
    <property type="entry name" value="Glu-tRNAGln amidotransferase C subunit"/>
    <property type="match status" value="1"/>
</dbReference>
<proteinExistence type="inferred from homology"/>
<dbReference type="Pfam" id="PF02686">
    <property type="entry name" value="GatC"/>
    <property type="match status" value="1"/>
</dbReference>